<dbReference type="InterPro" id="IPR037682">
    <property type="entry name" value="TonB_C"/>
</dbReference>
<proteinExistence type="inferred from homology"/>
<evidence type="ECO:0000256" key="4">
    <source>
        <dbReference type="ARBA" id="ARBA00022475"/>
    </source>
</evidence>
<dbReference type="EMBL" id="CP029343">
    <property type="protein sequence ID" value="AWL05131.1"/>
    <property type="molecule type" value="Genomic_DNA"/>
</dbReference>
<keyword evidence="9" id="KW-0472">Membrane</keyword>
<evidence type="ECO:0000256" key="8">
    <source>
        <dbReference type="ARBA" id="ARBA00022989"/>
    </source>
</evidence>
<keyword evidence="8" id="KW-1133">Transmembrane helix</keyword>
<keyword evidence="4" id="KW-1003">Cell membrane</keyword>
<dbReference type="GO" id="GO:0031992">
    <property type="term" value="F:energy transducer activity"/>
    <property type="evidence" value="ECO:0007669"/>
    <property type="project" value="TreeGrafter"/>
</dbReference>
<name>A0A2S2DIG4_9BURK</name>
<dbReference type="InterPro" id="IPR006260">
    <property type="entry name" value="TonB/TolA_C"/>
</dbReference>
<evidence type="ECO:0000256" key="10">
    <source>
        <dbReference type="SAM" id="MobiDB-lite"/>
    </source>
</evidence>
<protein>
    <submittedName>
        <fullName evidence="12">ABC transporter substrate-binding protein</fullName>
    </submittedName>
</protein>
<feature type="region of interest" description="Disordered" evidence="10">
    <location>
        <begin position="105"/>
        <end position="138"/>
    </location>
</feature>
<gene>
    <name evidence="12" type="ORF">DIR46_12285</name>
</gene>
<dbReference type="PANTHER" id="PTHR33446:SF2">
    <property type="entry name" value="PROTEIN TONB"/>
    <property type="match status" value="1"/>
</dbReference>
<comment type="subcellular location">
    <subcellularLocation>
        <location evidence="1">Cell inner membrane</location>
        <topology evidence="1">Single-pass membrane protein</topology>
        <orientation evidence="1">Periplasmic side</orientation>
    </subcellularLocation>
</comment>
<sequence>MAGRIKEVAMHFSDINQGAGGKAGKFALVAGLHVLVAMGVISTMNAKSISLPAMLEDKLVWIQPEVPPPAPPPEPPKPQVKAAPPEVVVPKVEVDIAEPPPEQVIEASTEPSPEPVQQAQSEAPPQPAAEPSSNSGQMRSAVLADANGCAKPDYPVRAARNGETGTVTLALLVGTDGRVQDSRIQSSSGSRELDRAAVNALSLCKFQPAMNGGTAEAGWAQLAYVWTLE</sequence>
<evidence type="ECO:0000256" key="6">
    <source>
        <dbReference type="ARBA" id="ARBA00022692"/>
    </source>
</evidence>
<dbReference type="KEGG" id="mtim:DIR46_12285"/>
<keyword evidence="3" id="KW-0813">Transport</keyword>
<dbReference type="GO" id="GO:0055085">
    <property type="term" value="P:transmembrane transport"/>
    <property type="evidence" value="ECO:0007669"/>
    <property type="project" value="InterPro"/>
</dbReference>
<evidence type="ECO:0000256" key="2">
    <source>
        <dbReference type="ARBA" id="ARBA00006555"/>
    </source>
</evidence>
<dbReference type="SUPFAM" id="SSF74653">
    <property type="entry name" value="TolA/TonB C-terminal domain"/>
    <property type="match status" value="1"/>
</dbReference>
<dbReference type="NCBIfam" id="TIGR01352">
    <property type="entry name" value="tonB_Cterm"/>
    <property type="match status" value="1"/>
</dbReference>
<dbReference type="OrthoDB" id="8724624at2"/>
<evidence type="ECO:0000256" key="3">
    <source>
        <dbReference type="ARBA" id="ARBA00022448"/>
    </source>
</evidence>
<dbReference type="GO" id="GO:0015031">
    <property type="term" value="P:protein transport"/>
    <property type="evidence" value="ECO:0007669"/>
    <property type="project" value="UniProtKB-KW"/>
</dbReference>
<evidence type="ECO:0000256" key="9">
    <source>
        <dbReference type="ARBA" id="ARBA00023136"/>
    </source>
</evidence>
<evidence type="ECO:0000313" key="12">
    <source>
        <dbReference type="EMBL" id="AWL05131.1"/>
    </source>
</evidence>
<feature type="domain" description="TonB C-terminal" evidence="11">
    <location>
        <begin position="139"/>
        <end position="229"/>
    </location>
</feature>
<keyword evidence="13" id="KW-1185">Reference proteome</keyword>
<feature type="compositionally biased region" description="Low complexity" evidence="10">
    <location>
        <begin position="115"/>
        <end position="133"/>
    </location>
</feature>
<evidence type="ECO:0000256" key="1">
    <source>
        <dbReference type="ARBA" id="ARBA00004383"/>
    </source>
</evidence>
<keyword evidence="7" id="KW-0653">Protein transport</keyword>
<dbReference type="PROSITE" id="PS52015">
    <property type="entry name" value="TONB_CTD"/>
    <property type="match status" value="1"/>
</dbReference>
<dbReference type="AlphaFoldDB" id="A0A2S2DIG4"/>
<evidence type="ECO:0000256" key="7">
    <source>
        <dbReference type="ARBA" id="ARBA00022927"/>
    </source>
</evidence>
<keyword evidence="5" id="KW-0997">Cell inner membrane</keyword>
<reference evidence="12 13" key="1">
    <citation type="submission" date="2018-05" db="EMBL/GenBank/DDBJ databases">
        <title>Complete genome sequence of Massilia oculi sp. nov. CCUG 43427T (=DSM 26321T), the type strain of M. oculi, and comparison with genome sequences of other Massilia strains.</title>
        <authorList>
            <person name="Zhu B."/>
        </authorList>
    </citation>
    <scope>NUCLEOTIDE SEQUENCE [LARGE SCALE GENOMIC DNA]</scope>
    <source>
        <strain evidence="12 13">CCUG 43427</strain>
    </source>
</reference>
<comment type="similarity">
    <text evidence="2">Belongs to the TonB family.</text>
</comment>
<dbReference type="PANTHER" id="PTHR33446">
    <property type="entry name" value="PROTEIN TONB-RELATED"/>
    <property type="match status" value="1"/>
</dbReference>
<dbReference type="Pfam" id="PF03544">
    <property type="entry name" value="TonB_C"/>
    <property type="match status" value="1"/>
</dbReference>
<keyword evidence="6" id="KW-0812">Transmembrane</keyword>
<dbReference type="Gene3D" id="3.30.1150.10">
    <property type="match status" value="1"/>
</dbReference>
<dbReference type="GO" id="GO:0098797">
    <property type="term" value="C:plasma membrane protein complex"/>
    <property type="evidence" value="ECO:0007669"/>
    <property type="project" value="TreeGrafter"/>
</dbReference>
<accession>A0A2S2DIG4</accession>
<organism evidence="12 13">
    <name type="scientific">Massilia oculi</name>
    <dbReference type="NCBI Taxonomy" id="945844"/>
    <lineage>
        <taxon>Bacteria</taxon>
        <taxon>Pseudomonadati</taxon>
        <taxon>Pseudomonadota</taxon>
        <taxon>Betaproteobacteria</taxon>
        <taxon>Burkholderiales</taxon>
        <taxon>Oxalobacteraceae</taxon>
        <taxon>Telluria group</taxon>
        <taxon>Massilia</taxon>
    </lineage>
</organism>
<evidence type="ECO:0000313" key="13">
    <source>
        <dbReference type="Proteomes" id="UP000245820"/>
    </source>
</evidence>
<dbReference type="InterPro" id="IPR051045">
    <property type="entry name" value="TonB-dependent_transducer"/>
</dbReference>
<evidence type="ECO:0000256" key="5">
    <source>
        <dbReference type="ARBA" id="ARBA00022519"/>
    </source>
</evidence>
<evidence type="ECO:0000259" key="11">
    <source>
        <dbReference type="PROSITE" id="PS52015"/>
    </source>
</evidence>
<dbReference type="Proteomes" id="UP000245820">
    <property type="component" value="Chromosome"/>
</dbReference>